<dbReference type="OrthoDB" id="9794348at2"/>
<dbReference type="PANTHER" id="PTHR42852:SF17">
    <property type="entry name" value="THIOREDOXIN-LIKE PROTEIN HI_1115"/>
    <property type="match status" value="1"/>
</dbReference>
<dbReference type="EMBL" id="FNRI01000001">
    <property type="protein sequence ID" value="SDZ90938.1"/>
    <property type="molecule type" value="Genomic_DNA"/>
</dbReference>
<dbReference type="Proteomes" id="UP000183253">
    <property type="component" value="Unassembled WGS sequence"/>
</dbReference>
<dbReference type="InterPro" id="IPR013766">
    <property type="entry name" value="Thioredoxin_domain"/>
</dbReference>
<name>A0A1H3WXJ2_9BACT</name>
<dbReference type="InterPro" id="IPR036249">
    <property type="entry name" value="Thioredoxin-like_sf"/>
</dbReference>
<evidence type="ECO:0000313" key="4">
    <source>
        <dbReference type="Proteomes" id="UP000183253"/>
    </source>
</evidence>
<keyword evidence="1" id="KW-0732">Signal</keyword>
<dbReference type="PROSITE" id="PS51352">
    <property type="entry name" value="THIOREDOXIN_2"/>
    <property type="match status" value="1"/>
</dbReference>
<dbReference type="AlphaFoldDB" id="A0A1H3WXJ2"/>
<evidence type="ECO:0000313" key="3">
    <source>
        <dbReference type="EMBL" id="SDZ90938.1"/>
    </source>
</evidence>
<dbReference type="SUPFAM" id="SSF52833">
    <property type="entry name" value="Thioredoxin-like"/>
    <property type="match status" value="1"/>
</dbReference>
<protein>
    <submittedName>
        <fullName evidence="3">Peroxiredoxin</fullName>
    </submittedName>
</protein>
<feature type="signal peptide" evidence="1">
    <location>
        <begin position="1"/>
        <end position="22"/>
    </location>
</feature>
<organism evidence="3 4">
    <name type="scientific">Alistipes timonensis JC136</name>
    <dbReference type="NCBI Taxonomy" id="1033731"/>
    <lineage>
        <taxon>Bacteria</taxon>
        <taxon>Pseudomonadati</taxon>
        <taxon>Bacteroidota</taxon>
        <taxon>Bacteroidia</taxon>
        <taxon>Bacteroidales</taxon>
        <taxon>Rikenellaceae</taxon>
        <taxon>Alistipes</taxon>
    </lineage>
</organism>
<dbReference type="STRING" id="1033731.SAMN05444145_1019"/>
<dbReference type="Gene3D" id="3.40.30.10">
    <property type="entry name" value="Glutaredoxin"/>
    <property type="match status" value="1"/>
</dbReference>
<reference evidence="3 4" key="1">
    <citation type="submission" date="2016-10" db="EMBL/GenBank/DDBJ databases">
        <authorList>
            <person name="de Groot N.N."/>
        </authorList>
    </citation>
    <scope>NUCLEOTIDE SEQUENCE [LARGE SCALE GENOMIC DNA]</scope>
    <source>
        <strain evidence="3 4">DSM 25383</strain>
    </source>
</reference>
<evidence type="ECO:0000259" key="2">
    <source>
        <dbReference type="PROSITE" id="PS51352"/>
    </source>
</evidence>
<dbReference type="PANTHER" id="PTHR42852">
    <property type="entry name" value="THIOL:DISULFIDE INTERCHANGE PROTEIN DSBE"/>
    <property type="match status" value="1"/>
</dbReference>
<sequence length="164" mass="18106">MKTARAIILTIALLLSSMYASAQIPAVKVENAKGETVSTGSLVDGQTPMIISFWATTCKPCIQELDAINEALPDWLEEAEFRVVAVSTDDARFTAKARSLAQGRGWGDFTLLFDKNQEFMRAMNVTLTPQVYVVDKDGKIVYSHTGYSPGSENELLKKIKELKK</sequence>
<feature type="domain" description="Thioredoxin" evidence="2">
    <location>
        <begin position="18"/>
        <end position="164"/>
    </location>
</feature>
<dbReference type="Pfam" id="PF08534">
    <property type="entry name" value="Redoxin"/>
    <property type="match status" value="1"/>
</dbReference>
<accession>A0A1H3WXJ2</accession>
<dbReference type="InterPro" id="IPR013740">
    <property type="entry name" value="Redoxin"/>
</dbReference>
<keyword evidence="4" id="KW-1185">Reference proteome</keyword>
<feature type="chain" id="PRO_5010176190" evidence="1">
    <location>
        <begin position="23"/>
        <end position="164"/>
    </location>
</feature>
<evidence type="ECO:0000256" key="1">
    <source>
        <dbReference type="SAM" id="SignalP"/>
    </source>
</evidence>
<dbReference type="RefSeq" id="WP_010258483.1">
    <property type="nucleotide sequence ID" value="NZ_CAEG01000001.1"/>
</dbReference>
<proteinExistence type="predicted"/>
<dbReference type="CDD" id="cd02966">
    <property type="entry name" value="TlpA_like_family"/>
    <property type="match status" value="1"/>
</dbReference>
<gene>
    <name evidence="3" type="ORF">SAMN05444145_1019</name>
</gene>
<dbReference type="GO" id="GO:0016491">
    <property type="term" value="F:oxidoreductase activity"/>
    <property type="evidence" value="ECO:0007669"/>
    <property type="project" value="InterPro"/>
</dbReference>
<dbReference type="InterPro" id="IPR050553">
    <property type="entry name" value="Thioredoxin_ResA/DsbE_sf"/>
</dbReference>